<accession>A0A1J0ZH35</accession>
<dbReference type="Proteomes" id="UP000509260">
    <property type="component" value="Chromosome"/>
</dbReference>
<dbReference type="AlphaFoldDB" id="A0A1J0ZH35"/>
<reference evidence="3 4" key="1">
    <citation type="submission" date="2016-10" db="EMBL/GenBank/DDBJ databases">
        <title>Comprehensive resistome analysis reveals the prevalence of NDM and MCR-1 in Chinese poultry production.</title>
        <authorList>
            <person name="Wang Y."/>
            <person name="Zhang R."/>
            <person name="Li J."/>
            <person name="Wu Z."/>
            <person name="Wenjuan Y."/>
            <person name="Schwarz S."/>
            <person name="Tyrrell J."/>
            <person name="Zheng Y."/>
            <person name="Wang S."/>
            <person name="Shen Z."/>
            <person name="Liu Z."/>
            <person name="Lei L."/>
            <person name="Li M."/>
            <person name="Zhang Q."/>
            <person name="Wu C."/>
            <person name="Zhang Q."/>
            <person name="Wu Y."/>
            <person name="Walsh T."/>
            <person name="Shen J."/>
        </authorList>
    </citation>
    <scope>NUCLEOTIDE SEQUENCE [LARGE SCALE GENOMIC DNA]</scope>
    <source>
        <strain evidence="3 4">570</strain>
    </source>
</reference>
<dbReference type="Proteomes" id="UP000184277">
    <property type="component" value="Unassembled WGS sequence"/>
</dbReference>
<sequence>MKLLNILLSVVLTVSATVAQAESALWKRNSVAGTDMFSIGNVSINCTTNPEDNNLLPHYVWIYGHTPTPLNQYDSDIIFIINGKEYPVPPVDGTRMNENKWVHFIDAIGEATKFDVLVNGKKVDSYTTNIKNVKKTLGNKFYGSCWSTWFQE</sequence>
<evidence type="ECO:0000313" key="2">
    <source>
        <dbReference type="EMBL" id="BCG37590.1"/>
    </source>
</evidence>
<organism evidence="3 4">
    <name type="scientific">Escherichia coli</name>
    <dbReference type="NCBI Taxonomy" id="562"/>
    <lineage>
        <taxon>Bacteria</taxon>
        <taxon>Pseudomonadati</taxon>
        <taxon>Pseudomonadota</taxon>
        <taxon>Gammaproteobacteria</taxon>
        <taxon>Enterobacterales</taxon>
        <taxon>Enterobacteriaceae</taxon>
        <taxon>Escherichia</taxon>
    </lineage>
</organism>
<reference evidence="2 5" key="2">
    <citation type="submission" date="2020-06" db="EMBL/GenBank/DDBJ databases">
        <title>Whole-genome sequencing of blaNDM-5 positive Escherichia coli isolated from a Japanese patient with no history of travel abroad.</title>
        <authorList>
            <person name="Ito Y."/>
            <person name="Aoki K."/>
            <person name="Nakayama N."/>
            <person name="Ohtsuka M."/>
            <person name="Ota M."/>
            <person name="Kaneko N."/>
            <person name="Yoshida M."/>
            <person name="Ishii Y."/>
            <person name="Tateda K."/>
            <person name="Matsuse H."/>
        </authorList>
    </citation>
    <scope>NUCLEOTIDE SEQUENCE [LARGE SCALE GENOMIC DNA]</scope>
    <source>
        <strain evidence="2 5">TUM18780</strain>
    </source>
</reference>
<feature type="signal peptide" evidence="1">
    <location>
        <begin position="1"/>
        <end position="21"/>
    </location>
</feature>
<dbReference type="RefSeq" id="WP_000771527.1">
    <property type="nucleotide sequence ID" value="NZ_CASDMI010000062.1"/>
</dbReference>
<name>A0A1J0ZH35_ECOLX</name>
<keyword evidence="1" id="KW-0732">Signal</keyword>
<dbReference type="EMBL" id="AP023197">
    <property type="protein sequence ID" value="BCG37590.1"/>
    <property type="molecule type" value="Genomic_DNA"/>
</dbReference>
<protein>
    <submittedName>
        <fullName evidence="3">Uncharacterized protein</fullName>
    </submittedName>
</protein>
<evidence type="ECO:0000313" key="4">
    <source>
        <dbReference type="Proteomes" id="UP000184277"/>
    </source>
</evidence>
<evidence type="ECO:0000313" key="3">
    <source>
        <dbReference type="EMBL" id="OJR56905.1"/>
    </source>
</evidence>
<feature type="chain" id="PRO_5044375475" evidence="1">
    <location>
        <begin position="22"/>
        <end position="152"/>
    </location>
</feature>
<gene>
    <name evidence="3" type="ORF">BK383_02515</name>
    <name evidence="2" type="ORF">TUM18780_27520</name>
</gene>
<dbReference type="EMBL" id="MOKI01000002">
    <property type="protein sequence ID" value="OJR56905.1"/>
    <property type="molecule type" value="Genomic_DNA"/>
</dbReference>
<evidence type="ECO:0000256" key="1">
    <source>
        <dbReference type="SAM" id="SignalP"/>
    </source>
</evidence>
<evidence type="ECO:0000313" key="5">
    <source>
        <dbReference type="Proteomes" id="UP000509260"/>
    </source>
</evidence>
<proteinExistence type="predicted"/>